<dbReference type="SUPFAM" id="SSF53474">
    <property type="entry name" value="alpha/beta-Hydrolases"/>
    <property type="match status" value="1"/>
</dbReference>
<dbReference type="Pfam" id="PF06821">
    <property type="entry name" value="Ser_hydrolase"/>
    <property type="match status" value="1"/>
</dbReference>
<sequence length="195" mass="22192">MTSSNLLKVILIPGNGVSNIHSCLWYPWLEKTINTRLKTQIPGGLKLTQFPDPDIAHENIWIPFVLNDLKADENTIVVGHSSGSAAAMRLAESHRVHSLFLLSAYHSDLGDETERESGYFGRPWQWDKIKANTKFIVQMSSEDDPLVPIEEQRFVARELGLEGTEEYVEFKDMGHFTGIDMLPELVEQIERKLKE</sequence>
<name>A0AAD5X0B2_9FUNG</name>
<dbReference type="PANTHER" id="PTHR15394">
    <property type="entry name" value="SERINE HYDROLASE RBBP9"/>
    <property type="match status" value="1"/>
</dbReference>
<accession>A0AAD5X0B2</accession>
<comment type="caution">
    <text evidence="1">The sequence shown here is derived from an EMBL/GenBank/DDBJ whole genome shotgun (WGS) entry which is preliminary data.</text>
</comment>
<dbReference type="Gene3D" id="3.40.50.1820">
    <property type="entry name" value="alpha/beta hydrolase"/>
    <property type="match status" value="1"/>
</dbReference>
<organism evidence="1 2">
    <name type="scientific">Rhizophlyctis rosea</name>
    <dbReference type="NCBI Taxonomy" id="64517"/>
    <lineage>
        <taxon>Eukaryota</taxon>
        <taxon>Fungi</taxon>
        <taxon>Fungi incertae sedis</taxon>
        <taxon>Chytridiomycota</taxon>
        <taxon>Chytridiomycota incertae sedis</taxon>
        <taxon>Chytridiomycetes</taxon>
        <taxon>Rhizophlyctidales</taxon>
        <taxon>Rhizophlyctidaceae</taxon>
        <taxon>Rhizophlyctis</taxon>
    </lineage>
</organism>
<dbReference type="AlphaFoldDB" id="A0AAD5X0B2"/>
<dbReference type="GO" id="GO:0016787">
    <property type="term" value="F:hydrolase activity"/>
    <property type="evidence" value="ECO:0007669"/>
    <property type="project" value="UniProtKB-KW"/>
</dbReference>
<dbReference type="EMBL" id="JADGJD010000650">
    <property type="protein sequence ID" value="KAJ3049393.1"/>
    <property type="molecule type" value="Genomic_DNA"/>
</dbReference>
<reference evidence="1" key="1">
    <citation type="submission" date="2020-05" db="EMBL/GenBank/DDBJ databases">
        <title>Phylogenomic resolution of chytrid fungi.</title>
        <authorList>
            <person name="Stajich J.E."/>
            <person name="Amses K."/>
            <person name="Simmons R."/>
            <person name="Seto K."/>
            <person name="Myers J."/>
            <person name="Bonds A."/>
            <person name="Quandt C.A."/>
            <person name="Barry K."/>
            <person name="Liu P."/>
            <person name="Grigoriev I."/>
            <person name="Longcore J.E."/>
            <person name="James T.Y."/>
        </authorList>
    </citation>
    <scope>NUCLEOTIDE SEQUENCE</scope>
    <source>
        <strain evidence="1">JEL0318</strain>
    </source>
</reference>
<keyword evidence="2" id="KW-1185">Reference proteome</keyword>
<dbReference type="InterPro" id="IPR010662">
    <property type="entry name" value="RBBP9/YdeN"/>
</dbReference>
<dbReference type="InterPro" id="IPR029058">
    <property type="entry name" value="AB_hydrolase_fold"/>
</dbReference>
<evidence type="ECO:0000313" key="1">
    <source>
        <dbReference type="EMBL" id="KAJ3049393.1"/>
    </source>
</evidence>
<proteinExistence type="predicted"/>
<keyword evidence="1" id="KW-0378">Hydrolase</keyword>
<evidence type="ECO:0000313" key="2">
    <source>
        <dbReference type="Proteomes" id="UP001212841"/>
    </source>
</evidence>
<dbReference type="PANTHER" id="PTHR15394:SF3">
    <property type="entry name" value="SERINE HYDROLASE RBBP9"/>
    <property type="match status" value="1"/>
</dbReference>
<dbReference type="Proteomes" id="UP001212841">
    <property type="component" value="Unassembled WGS sequence"/>
</dbReference>
<protein>
    <submittedName>
        <fullName evidence="1">Hydrolase rbbp9</fullName>
    </submittedName>
</protein>
<gene>
    <name evidence="1" type="primary">RBBP9</name>
    <name evidence="1" type="ORF">HK097_009609</name>
</gene>